<evidence type="ECO:0000313" key="6">
    <source>
        <dbReference type="EMBL" id="KJZ72509.1"/>
    </source>
</evidence>
<sequence>MASTPAQGDEITSIFDIRRDVFSFDLAAEICQSLKAPSLSLPSLLLWDDRGQQLFDEFSQVPAYYPFHAEIEILNRHGAEICRIVPPGGVLLELGCGAIRKTKSILFNFHQQRKRVHYIALDVSPQGLNTSLSQLKSIFKDSPYISITGLIGTYDDCVTWLRGLKHHDELNSVTIMWLGNSIANLDSKEEASNFLHRFRSACESSGLDCQFIVSTDICQRINKVLDAYDLKRSTPREFFLNAARAANLALGYDVLPADSWEPVACLDEHQGAVVFYLEATRNVHIVLPRAERVLVARGDRIRLVSSGKWDEVSVDGLCAWAGFRVQQRWKDTSGDYCIFMLKK</sequence>
<dbReference type="Pfam" id="PF10017">
    <property type="entry name" value="Methyltransf_33"/>
    <property type="match status" value="1"/>
</dbReference>
<dbReference type="InterPro" id="IPR051128">
    <property type="entry name" value="EgtD_Methyltrsf_superfamily"/>
</dbReference>
<dbReference type="PIRSF" id="PIRSF018005">
    <property type="entry name" value="UCP018005"/>
    <property type="match status" value="1"/>
</dbReference>
<dbReference type="AlphaFoldDB" id="A0A0F8A3V9"/>
<comment type="similarity">
    <text evidence="1">Belongs to the methyltransferase superfamily.</text>
</comment>
<organism evidence="6 7">
    <name type="scientific">Hirsutella minnesotensis 3608</name>
    <dbReference type="NCBI Taxonomy" id="1043627"/>
    <lineage>
        <taxon>Eukaryota</taxon>
        <taxon>Fungi</taxon>
        <taxon>Dikarya</taxon>
        <taxon>Ascomycota</taxon>
        <taxon>Pezizomycotina</taxon>
        <taxon>Sordariomycetes</taxon>
        <taxon>Hypocreomycetidae</taxon>
        <taxon>Hypocreales</taxon>
        <taxon>Ophiocordycipitaceae</taxon>
        <taxon>Hirsutella</taxon>
    </lineage>
</organism>
<dbReference type="PANTHER" id="PTHR43397:SF2">
    <property type="entry name" value="HISTIDINE-SPECIFIC METHYLTRANSFERASE SAM-DEPENDENT DOMAIN-CONTAINING PROTEIN"/>
    <property type="match status" value="1"/>
</dbReference>
<evidence type="ECO:0000256" key="2">
    <source>
        <dbReference type="ARBA" id="ARBA00022603"/>
    </source>
</evidence>
<keyword evidence="3" id="KW-0808">Transferase</keyword>
<dbReference type="GO" id="GO:0032259">
    <property type="term" value="P:methylation"/>
    <property type="evidence" value="ECO:0007669"/>
    <property type="project" value="UniProtKB-KW"/>
</dbReference>
<dbReference type="InterPro" id="IPR019257">
    <property type="entry name" value="MeTrfase_dom"/>
</dbReference>
<name>A0A0F8A3V9_9HYPO</name>
<keyword evidence="7" id="KW-1185">Reference proteome</keyword>
<accession>A0A0F8A3V9</accession>
<evidence type="ECO:0000259" key="5">
    <source>
        <dbReference type="Pfam" id="PF10017"/>
    </source>
</evidence>
<dbReference type="PANTHER" id="PTHR43397">
    <property type="entry name" value="ERGOTHIONEINE BIOSYNTHESIS PROTEIN 1"/>
    <property type="match status" value="1"/>
</dbReference>
<dbReference type="InterPro" id="IPR017804">
    <property type="entry name" value="MeTrfase_EgtD-like"/>
</dbReference>
<evidence type="ECO:0000256" key="1">
    <source>
        <dbReference type="ARBA" id="ARBA00008361"/>
    </source>
</evidence>
<keyword evidence="2" id="KW-0489">Methyltransferase</keyword>
<dbReference type="OrthoDB" id="659at2759"/>
<gene>
    <name evidence="6" type="ORF">HIM_08033</name>
</gene>
<dbReference type="NCBIfam" id="TIGR03439">
    <property type="entry name" value="methyl_EasF"/>
    <property type="match status" value="1"/>
</dbReference>
<feature type="domain" description="Histidine-specific methyltransferase SAM-dependent" evidence="5">
    <location>
        <begin position="27"/>
        <end position="342"/>
    </location>
</feature>
<dbReference type="EMBL" id="KQ030545">
    <property type="protein sequence ID" value="KJZ72509.1"/>
    <property type="molecule type" value="Genomic_DNA"/>
</dbReference>
<proteinExistence type="inferred from homology"/>
<dbReference type="GO" id="GO:0008168">
    <property type="term" value="F:methyltransferase activity"/>
    <property type="evidence" value="ECO:0007669"/>
    <property type="project" value="UniProtKB-KW"/>
</dbReference>
<dbReference type="Gene3D" id="3.40.50.150">
    <property type="entry name" value="Vaccinia Virus protein VP39"/>
    <property type="match status" value="1"/>
</dbReference>
<keyword evidence="4" id="KW-0949">S-adenosyl-L-methionine</keyword>
<dbReference type="InterPro" id="IPR029063">
    <property type="entry name" value="SAM-dependent_MTases_sf"/>
</dbReference>
<evidence type="ECO:0000313" key="7">
    <source>
        <dbReference type="Proteomes" id="UP000054481"/>
    </source>
</evidence>
<dbReference type="Proteomes" id="UP000054481">
    <property type="component" value="Unassembled WGS sequence"/>
</dbReference>
<protein>
    <recommendedName>
        <fullName evidence="5">Histidine-specific methyltransferase SAM-dependent domain-containing protein</fullName>
    </recommendedName>
</protein>
<evidence type="ECO:0000256" key="3">
    <source>
        <dbReference type="ARBA" id="ARBA00022679"/>
    </source>
</evidence>
<reference evidence="6 7" key="1">
    <citation type="journal article" date="2014" name="Genome Biol. Evol.">
        <title>Comparative genomics and transcriptomics analyses reveal divergent lifestyle features of nematode endoparasitic fungus Hirsutella minnesotensis.</title>
        <authorList>
            <person name="Lai Y."/>
            <person name="Liu K."/>
            <person name="Zhang X."/>
            <person name="Zhang X."/>
            <person name="Li K."/>
            <person name="Wang N."/>
            <person name="Shu C."/>
            <person name="Wu Y."/>
            <person name="Wang C."/>
            <person name="Bushley K.E."/>
            <person name="Xiang M."/>
            <person name="Liu X."/>
        </authorList>
    </citation>
    <scope>NUCLEOTIDE SEQUENCE [LARGE SCALE GENOMIC DNA]</scope>
    <source>
        <strain evidence="6 7">3608</strain>
    </source>
</reference>
<dbReference type="InterPro" id="IPR017805">
    <property type="entry name" value="SAM_MeTrfase_EasF-type_put"/>
</dbReference>
<evidence type="ECO:0000256" key="4">
    <source>
        <dbReference type="ARBA" id="ARBA00022691"/>
    </source>
</evidence>